<dbReference type="PANTHER" id="PTHR45527">
    <property type="entry name" value="NONRIBOSOMAL PEPTIDE SYNTHETASE"/>
    <property type="match status" value="1"/>
</dbReference>
<dbReference type="InterPro" id="IPR001242">
    <property type="entry name" value="Condensation_dom"/>
</dbReference>
<reference evidence="6 7" key="1">
    <citation type="submission" date="2019-06" db="EMBL/GenBank/DDBJ databases">
        <title>Sequencing the genomes of 1000 actinobacteria strains.</title>
        <authorList>
            <person name="Klenk H.-P."/>
        </authorList>
    </citation>
    <scope>NUCLEOTIDE SEQUENCE [LARGE SCALE GENOMIC DNA]</scope>
    <source>
        <strain evidence="6 7">DSM 45679</strain>
    </source>
</reference>
<dbReference type="EMBL" id="VFML01000001">
    <property type="protein sequence ID" value="TQJ00470.1"/>
    <property type="molecule type" value="Genomic_DNA"/>
</dbReference>
<dbReference type="InterPro" id="IPR010071">
    <property type="entry name" value="AA_adenyl_dom"/>
</dbReference>
<dbReference type="PANTHER" id="PTHR45527:SF1">
    <property type="entry name" value="FATTY ACID SYNTHASE"/>
    <property type="match status" value="1"/>
</dbReference>
<feature type="compositionally biased region" description="Pro residues" evidence="4">
    <location>
        <begin position="424"/>
        <end position="433"/>
    </location>
</feature>
<gene>
    <name evidence="6" type="ORF">FB471_0094</name>
</gene>
<evidence type="ECO:0000313" key="6">
    <source>
        <dbReference type="EMBL" id="TQJ00470.1"/>
    </source>
</evidence>
<accession>A0A542DBL5</accession>
<dbReference type="NCBIfam" id="TIGR01733">
    <property type="entry name" value="AA-adenyl-dom"/>
    <property type="match status" value="1"/>
</dbReference>
<feature type="domain" description="Carrier" evidence="5">
    <location>
        <begin position="942"/>
        <end position="1020"/>
    </location>
</feature>
<dbReference type="GO" id="GO:0072330">
    <property type="term" value="P:monocarboxylic acid biosynthetic process"/>
    <property type="evidence" value="ECO:0007669"/>
    <property type="project" value="UniProtKB-ARBA"/>
</dbReference>
<dbReference type="SMART" id="SM00823">
    <property type="entry name" value="PKS_PP"/>
    <property type="match status" value="1"/>
</dbReference>
<dbReference type="InterPro" id="IPR000873">
    <property type="entry name" value="AMP-dep_synth/lig_dom"/>
</dbReference>
<dbReference type="AlphaFoldDB" id="A0A542DBL5"/>
<protein>
    <submittedName>
        <fullName evidence="6">Amino acid adenylation domain-containing protein</fullName>
    </submittedName>
</protein>
<evidence type="ECO:0000313" key="7">
    <source>
        <dbReference type="Proteomes" id="UP000320876"/>
    </source>
</evidence>
<dbReference type="Gene3D" id="3.40.50.12780">
    <property type="entry name" value="N-terminal domain of ligase-like"/>
    <property type="match status" value="1"/>
</dbReference>
<dbReference type="PROSITE" id="PS00455">
    <property type="entry name" value="AMP_BINDING"/>
    <property type="match status" value="1"/>
</dbReference>
<dbReference type="Gene3D" id="3.30.300.30">
    <property type="match status" value="1"/>
</dbReference>
<dbReference type="InterPro" id="IPR029058">
    <property type="entry name" value="AB_hydrolase_fold"/>
</dbReference>
<name>A0A542DBL5_AMYCI</name>
<dbReference type="Pfam" id="PF13193">
    <property type="entry name" value="AMP-binding_C"/>
    <property type="match status" value="1"/>
</dbReference>
<dbReference type="FunFam" id="1.10.1200.10:FF:000016">
    <property type="entry name" value="Non-ribosomal peptide synthase"/>
    <property type="match status" value="1"/>
</dbReference>
<dbReference type="CDD" id="cd19531">
    <property type="entry name" value="LCL_NRPS-like"/>
    <property type="match status" value="1"/>
</dbReference>
<keyword evidence="2" id="KW-0596">Phosphopantetheine</keyword>
<keyword evidence="7" id="KW-1185">Reference proteome</keyword>
<dbReference type="Pfam" id="PF00668">
    <property type="entry name" value="Condensation"/>
    <property type="match status" value="1"/>
</dbReference>
<dbReference type="Proteomes" id="UP000320876">
    <property type="component" value="Unassembled WGS sequence"/>
</dbReference>
<dbReference type="InterPro" id="IPR020845">
    <property type="entry name" value="AMP-binding_CS"/>
</dbReference>
<dbReference type="GO" id="GO:0005829">
    <property type="term" value="C:cytosol"/>
    <property type="evidence" value="ECO:0007669"/>
    <property type="project" value="TreeGrafter"/>
</dbReference>
<comment type="cofactor">
    <cofactor evidence="1">
        <name>pantetheine 4'-phosphate</name>
        <dbReference type="ChEBI" id="CHEBI:47942"/>
    </cofactor>
</comment>
<evidence type="ECO:0000256" key="2">
    <source>
        <dbReference type="ARBA" id="ARBA00022450"/>
    </source>
</evidence>
<dbReference type="InterPro" id="IPR006162">
    <property type="entry name" value="Ppantetheine_attach_site"/>
</dbReference>
<dbReference type="SUPFAM" id="SSF47336">
    <property type="entry name" value="ACP-like"/>
    <property type="match status" value="1"/>
</dbReference>
<organism evidence="6 7">
    <name type="scientific">Amycolatopsis cihanbeyliensis</name>
    <dbReference type="NCBI Taxonomy" id="1128664"/>
    <lineage>
        <taxon>Bacteria</taxon>
        <taxon>Bacillati</taxon>
        <taxon>Actinomycetota</taxon>
        <taxon>Actinomycetes</taxon>
        <taxon>Pseudonocardiales</taxon>
        <taxon>Pseudonocardiaceae</taxon>
        <taxon>Amycolatopsis</taxon>
    </lineage>
</organism>
<comment type="caution">
    <text evidence="6">The sequence shown here is derived from an EMBL/GenBank/DDBJ whole genome shotgun (WGS) entry which is preliminary data.</text>
</comment>
<dbReference type="PROSITE" id="PS50075">
    <property type="entry name" value="CARRIER"/>
    <property type="match status" value="1"/>
</dbReference>
<dbReference type="InterPro" id="IPR042099">
    <property type="entry name" value="ANL_N_sf"/>
</dbReference>
<dbReference type="Pfam" id="PF00501">
    <property type="entry name" value="AMP-binding"/>
    <property type="match status" value="1"/>
</dbReference>
<keyword evidence="3" id="KW-0597">Phosphoprotein</keyword>
<sequence>MTTSDEVFVFPASSGQRRLWLLDQLMPGTSVYNIGWRVAVEGPLDAAALRAALTGVVRRHEALRTRFAAREGTPVQLVAAEAAIDLPHHEQATPAEVDALVETLARQPFDLHTGPLLRAALATLSPTRHVLVLVLHHSIADGWSCGVIFDELAALYTGAEPPEVGVQYPDYTLWQQEQVDGGAFEADIAHWSAALRGAPTMLRLPADRARSGAASGSGAELRAPLPADRVGGGFAALLATFQSVLHRVTGQEDFLVATPVAARTRPETDRLVGFVANTLPLRAVFTSETTLGQVRAAAEAATVGAIAHQDLPFEYLVDLASPERSLGHTPLVQVMFAVEPVPEPRVAGEVTFAPEPVTGGGSKFAVSLTVEQAGAGWFGRWQYDTDLFDAGTVAALHSAFVAALGADDATPVAELPLGGHPRPRPAPAPPPPRATAAELVRAALAARPDAVLVDDRFTAADLDAASDRLAHALLAAGARPDEPVALLVERGAPTIVGIIAAWKAGAGYLPLDPSWPPARLAAMATDAGVPVLVAGEGTRGLLPGPWTEVVVDTGGDVHTGQRNETPPVAVPQHPGSLAYLLYTSGSTGTPKGVRVTQGGLAALLHAMDELLGLSARDRLVSISTPAFDVSTVEMLVPLLRGAHVTAVPAEDVADGGLLRERVTAARATVVQGGPTSWRLLLAAGGVPPEVRLRVTGGEALTRDLADQLQSDGAVLIDGYGPTETTVYSTAGIVPRAPAPVRLGPPVPGTELHVLDRLMRPVPPCVVGELHIGGAGVARGYHGMPGLTADRFRPNPFGPGRLYATGDLVRSRADGTLEFLGRADHQVKLRGFRIELGEIETALREHVDVADAVVTTWSAGESDVRLVAYAVRRANGTARPPADQDATRELWAELRPHLARRLPDYMLPATLVLLESMPRTPTGKTDRRALPEPVWTGTAPAVGPRTESEARMAGIWREVLAIPAEVELSVHDNFFAVGGHSLTATRMLARVRSVLGTELPLATLFAAPTIAELCAALVGGGTGGGQRGPVPLLDALDDLSDAEVDRLLGALLDEERP</sequence>
<dbReference type="CDD" id="cd05930">
    <property type="entry name" value="A_NRPS"/>
    <property type="match status" value="1"/>
</dbReference>
<dbReference type="InterPro" id="IPR023213">
    <property type="entry name" value="CAT-like_dom_sf"/>
</dbReference>
<feature type="region of interest" description="Disordered" evidence="4">
    <location>
        <begin position="919"/>
        <end position="942"/>
    </location>
</feature>
<feature type="region of interest" description="Disordered" evidence="4">
    <location>
        <begin position="413"/>
        <end position="433"/>
    </location>
</feature>
<dbReference type="InterPro" id="IPR036736">
    <property type="entry name" value="ACP-like_sf"/>
</dbReference>
<dbReference type="SUPFAM" id="SSF56801">
    <property type="entry name" value="Acetyl-CoA synthetase-like"/>
    <property type="match status" value="1"/>
</dbReference>
<dbReference type="InterPro" id="IPR020806">
    <property type="entry name" value="PKS_PP-bd"/>
</dbReference>
<dbReference type="GO" id="GO:0031177">
    <property type="term" value="F:phosphopantetheine binding"/>
    <property type="evidence" value="ECO:0007669"/>
    <property type="project" value="InterPro"/>
</dbReference>
<dbReference type="GO" id="GO:0044550">
    <property type="term" value="P:secondary metabolite biosynthetic process"/>
    <property type="evidence" value="ECO:0007669"/>
    <property type="project" value="TreeGrafter"/>
</dbReference>
<dbReference type="InterPro" id="IPR025110">
    <property type="entry name" value="AMP-bd_C"/>
</dbReference>
<dbReference type="Gene3D" id="3.40.50.1820">
    <property type="entry name" value="alpha/beta hydrolase"/>
    <property type="match status" value="1"/>
</dbReference>
<evidence type="ECO:0000256" key="3">
    <source>
        <dbReference type="ARBA" id="ARBA00022553"/>
    </source>
</evidence>
<dbReference type="InterPro" id="IPR045851">
    <property type="entry name" value="AMP-bd_C_sf"/>
</dbReference>
<dbReference type="GO" id="GO:0008610">
    <property type="term" value="P:lipid biosynthetic process"/>
    <property type="evidence" value="ECO:0007669"/>
    <property type="project" value="UniProtKB-ARBA"/>
</dbReference>
<dbReference type="SUPFAM" id="SSF52777">
    <property type="entry name" value="CoA-dependent acyltransferases"/>
    <property type="match status" value="2"/>
</dbReference>
<dbReference type="Gene3D" id="3.30.559.10">
    <property type="entry name" value="Chloramphenicol acetyltransferase-like domain"/>
    <property type="match status" value="1"/>
</dbReference>
<dbReference type="InterPro" id="IPR009081">
    <property type="entry name" value="PP-bd_ACP"/>
</dbReference>
<dbReference type="GO" id="GO:0003824">
    <property type="term" value="F:catalytic activity"/>
    <property type="evidence" value="ECO:0007669"/>
    <property type="project" value="InterPro"/>
</dbReference>
<evidence type="ECO:0000256" key="1">
    <source>
        <dbReference type="ARBA" id="ARBA00001957"/>
    </source>
</evidence>
<dbReference type="RefSeq" id="WP_211357910.1">
    <property type="nucleotide sequence ID" value="NZ_VFML01000001.1"/>
</dbReference>
<dbReference type="Gene3D" id="3.30.559.30">
    <property type="entry name" value="Nonribosomal peptide synthetase, condensation domain"/>
    <property type="match status" value="1"/>
</dbReference>
<dbReference type="PROSITE" id="PS00012">
    <property type="entry name" value="PHOSPHOPANTETHEINE"/>
    <property type="match status" value="1"/>
</dbReference>
<proteinExistence type="predicted"/>
<dbReference type="Pfam" id="PF00550">
    <property type="entry name" value="PP-binding"/>
    <property type="match status" value="1"/>
</dbReference>
<evidence type="ECO:0000256" key="4">
    <source>
        <dbReference type="SAM" id="MobiDB-lite"/>
    </source>
</evidence>
<evidence type="ECO:0000259" key="5">
    <source>
        <dbReference type="PROSITE" id="PS50075"/>
    </source>
</evidence>
<dbReference type="GO" id="GO:0043041">
    <property type="term" value="P:amino acid activation for nonribosomal peptide biosynthetic process"/>
    <property type="evidence" value="ECO:0007669"/>
    <property type="project" value="TreeGrafter"/>
</dbReference>